<keyword evidence="2" id="KW-1185">Reference proteome</keyword>
<evidence type="ECO:0000313" key="2">
    <source>
        <dbReference type="Proteomes" id="UP000464468"/>
    </source>
</evidence>
<accession>A0A7Z2S5S4</accession>
<organism evidence="1 2">
    <name type="scientific">Sphingomonas changnyeongensis</name>
    <dbReference type="NCBI Taxonomy" id="2698679"/>
    <lineage>
        <taxon>Bacteria</taxon>
        <taxon>Pseudomonadati</taxon>
        <taxon>Pseudomonadota</taxon>
        <taxon>Alphaproteobacteria</taxon>
        <taxon>Sphingomonadales</taxon>
        <taxon>Sphingomonadaceae</taxon>
        <taxon>Sphingomonas</taxon>
    </lineage>
</organism>
<dbReference type="RefSeq" id="WP_160592585.1">
    <property type="nucleotide sequence ID" value="NZ_CP047895.1"/>
</dbReference>
<gene>
    <name evidence="1" type="ORF">GVO57_07220</name>
</gene>
<dbReference type="AlphaFoldDB" id="A0A7Z2S5S4"/>
<proteinExistence type="predicted"/>
<name>A0A7Z2S5S4_9SPHN</name>
<reference evidence="1 2" key="1">
    <citation type="submission" date="2020-01" db="EMBL/GenBank/DDBJ databases">
        <title>Sphingomonas sp. C33 whole genome sequece.</title>
        <authorList>
            <person name="Park C."/>
        </authorList>
    </citation>
    <scope>NUCLEOTIDE SEQUENCE [LARGE SCALE GENOMIC DNA]</scope>
    <source>
        <strain evidence="1 2">C33</strain>
    </source>
</reference>
<evidence type="ECO:0000313" key="1">
    <source>
        <dbReference type="EMBL" id="QHL90658.1"/>
    </source>
</evidence>
<sequence length="758" mass="77159">MTAIGFSVGLGVRPRRIAAGTAPAPSPTPTPSPASTITGLTVLGAGPLPDGADAADGNGWVARVTLPEIAGATFDPTRIVLTVRDPGFEDGVAVTRTRTVRGGAVIRRQAPNQTQRLAGATAGVMTVHFSLAEDVYAGSTLVSATAEAGYYGAAPAGSVAGLANQSSLAYPKPLAGALNRQEERATGSAFAFELVAVHTHAMRGRQVDCIKAIARDESGNTTPESVITQPALSDFQTAGTRPEAYKGSIPLAPLIQGQTCQVEWDVYPHIGDASAVLRVASDGFAWPTPRPHTPLRFLCDKTGGYGGAHAAVRIGASGGAVAASRASAEATPYPTIPAALAAVRAWNAANKGHDDHSGATIWLMEALAGAGADHVVGSTSAVAAGKCWTEIRVSPGATGPVRAVVNEIVGVADKLCFACPVHNSGFTALDGGGGVSRMLAFEGMTLSQGGSLQINYQVPLVYWRNVTVTSGPNPLFTFSNVRTSAALALGVTLQAGVSGLVAPYIVAGCRFDGQRLGEFPTSHPNAVTHDGAIIVSSAFMRLSGPCQLGFQRPVALGIGMLNVVIERAAAAPSEPALQIGADDAVQPIANVVLHYLTVPGVDIAGRSNLAYTDAAGAAGVVKRLSRRGSIFSQLNIKTDTFGTGTGRTGNWHPRYGVGSAWNVVARGDTDGATAPDASGGNWIGEYVDPGTVLQAGIAFVSDQSGQARPGGGDYRLSGAGSPALGRIPAGRALAAFDLAGTARRNDGTGAAGAFEATV</sequence>
<dbReference type="EMBL" id="CP047895">
    <property type="protein sequence ID" value="QHL90658.1"/>
    <property type="molecule type" value="Genomic_DNA"/>
</dbReference>
<dbReference type="KEGG" id="schy:GVO57_07220"/>
<dbReference type="Proteomes" id="UP000464468">
    <property type="component" value="Chromosome"/>
</dbReference>
<protein>
    <submittedName>
        <fullName evidence="1">Uncharacterized protein</fullName>
    </submittedName>
</protein>